<keyword evidence="2" id="KW-1185">Reference proteome</keyword>
<comment type="caution">
    <text evidence="1">The sequence shown here is derived from an EMBL/GenBank/DDBJ whole genome shotgun (WGS) entry which is preliminary data.</text>
</comment>
<reference evidence="1" key="1">
    <citation type="submission" date="2019-09" db="EMBL/GenBank/DDBJ databases">
        <title>Draft genome information of white flower Hibiscus syriacus.</title>
        <authorList>
            <person name="Kim Y.-M."/>
        </authorList>
    </citation>
    <scope>NUCLEOTIDE SEQUENCE [LARGE SCALE GENOMIC DNA]</scope>
    <source>
        <strain evidence="1">YM2019G1</strain>
    </source>
</reference>
<protein>
    <submittedName>
        <fullName evidence="1">Uncharacterized protein</fullName>
    </submittedName>
</protein>
<evidence type="ECO:0000313" key="1">
    <source>
        <dbReference type="EMBL" id="KAE8659046.1"/>
    </source>
</evidence>
<proteinExistence type="predicted"/>
<accession>A0A6A2XAA7</accession>
<gene>
    <name evidence="1" type="ORF">F3Y22_tig00116965pilonHSYRG00719</name>
</gene>
<dbReference type="AlphaFoldDB" id="A0A6A2XAA7"/>
<evidence type="ECO:0000313" key="2">
    <source>
        <dbReference type="Proteomes" id="UP000436088"/>
    </source>
</evidence>
<sequence length="73" mass="8417">MEDLRSAMEEHMELMADLVQKLSSEIRSGARRSRTLKMAPAWMRRDIRGTMVDVLAGIPFCLTDNNNLLQEEH</sequence>
<organism evidence="1 2">
    <name type="scientific">Hibiscus syriacus</name>
    <name type="common">Rose of Sharon</name>
    <dbReference type="NCBI Taxonomy" id="106335"/>
    <lineage>
        <taxon>Eukaryota</taxon>
        <taxon>Viridiplantae</taxon>
        <taxon>Streptophyta</taxon>
        <taxon>Embryophyta</taxon>
        <taxon>Tracheophyta</taxon>
        <taxon>Spermatophyta</taxon>
        <taxon>Magnoliopsida</taxon>
        <taxon>eudicotyledons</taxon>
        <taxon>Gunneridae</taxon>
        <taxon>Pentapetalae</taxon>
        <taxon>rosids</taxon>
        <taxon>malvids</taxon>
        <taxon>Malvales</taxon>
        <taxon>Malvaceae</taxon>
        <taxon>Malvoideae</taxon>
        <taxon>Hibiscus</taxon>
    </lineage>
</organism>
<name>A0A6A2XAA7_HIBSY</name>
<dbReference type="EMBL" id="VEPZ02001739">
    <property type="protein sequence ID" value="KAE8659046.1"/>
    <property type="molecule type" value="Genomic_DNA"/>
</dbReference>
<dbReference type="Proteomes" id="UP000436088">
    <property type="component" value="Unassembled WGS sequence"/>
</dbReference>